<dbReference type="GO" id="GO:0004177">
    <property type="term" value="F:aminopeptidase activity"/>
    <property type="evidence" value="ECO:0007669"/>
    <property type="project" value="UniProtKB-KW"/>
</dbReference>
<keyword evidence="2" id="KW-0031">Aminopeptidase</keyword>
<dbReference type="InterPro" id="IPR012338">
    <property type="entry name" value="Beta-lactam/transpept-like"/>
</dbReference>
<evidence type="ECO:0000259" key="1">
    <source>
        <dbReference type="Pfam" id="PF00144"/>
    </source>
</evidence>
<name>A0A644V6H6_9ZZZZ</name>
<dbReference type="PANTHER" id="PTHR46825:SF15">
    <property type="entry name" value="BETA-LACTAMASE-RELATED DOMAIN-CONTAINING PROTEIN"/>
    <property type="match status" value="1"/>
</dbReference>
<protein>
    <submittedName>
        <fullName evidence="2">D-aminopeptidase</fullName>
        <ecNumber evidence="2">3.4.11.19</ecNumber>
    </submittedName>
</protein>
<organism evidence="2">
    <name type="scientific">bioreactor metagenome</name>
    <dbReference type="NCBI Taxonomy" id="1076179"/>
    <lineage>
        <taxon>unclassified sequences</taxon>
        <taxon>metagenomes</taxon>
        <taxon>ecological metagenomes</taxon>
    </lineage>
</organism>
<keyword evidence="2" id="KW-0645">Protease</keyword>
<dbReference type="EC" id="3.4.11.19" evidence="2"/>
<accession>A0A644V6H6</accession>
<dbReference type="AlphaFoldDB" id="A0A644V6H6"/>
<dbReference type="EMBL" id="VSSQ01000221">
    <property type="protein sequence ID" value="MPL86402.1"/>
    <property type="molecule type" value="Genomic_DNA"/>
</dbReference>
<sequence>MTFTMKLTHTLASALLILASLCSAAVYAQNKGTVDFNNYRDYILKVKNEWKIPGIAAGVIKDGEVVFLEGFGEARPDGTPVNETTLFQIGSVSKSFTATLMARLVDEGKVKWDDTVKRILPDLDLYDNWIEENLQVKDIMTHRMGIKGQQGTYIPNLGYSRDDVYKMMHLLKPGYSFRGSYEYNNITFIIAQKIIEKLSGKSWEDNLKDVILDPLGMYNTSANGEPFAASPYAAVPNDYGWRDSIYHSPLLGEEQALHWLTVVGPAGSVNSTVPDMLKYVRFHLDKGKAGGKEIITKRGMDYLHRGQTITSQDSARTTLYAHCWFVEQNSKYRLWFHTGTTWGFTTLVAFVPEMNLGMVFLVNSDAPANLRYSLMRRLIDMYRGEEALRDYSADYLAEWIKSSKESREKAMKRDTPSEKRAAPSLDQIAGVYDKGELFGRAVVDIEEGEAYITVGPKGWRNKLVHRDGNEFTFRSDGHGFRVKFIFGDRPSLDIDFGGEENFGHWLKIQN</sequence>
<dbReference type="SUPFAM" id="SSF56601">
    <property type="entry name" value="beta-lactamase/transpeptidase-like"/>
    <property type="match status" value="1"/>
</dbReference>
<dbReference type="Pfam" id="PF00144">
    <property type="entry name" value="Beta-lactamase"/>
    <property type="match status" value="1"/>
</dbReference>
<dbReference type="InterPro" id="IPR001466">
    <property type="entry name" value="Beta-lactam-related"/>
</dbReference>
<dbReference type="PANTHER" id="PTHR46825">
    <property type="entry name" value="D-ALANYL-D-ALANINE-CARBOXYPEPTIDASE/ENDOPEPTIDASE AMPH"/>
    <property type="match status" value="1"/>
</dbReference>
<gene>
    <name evidence="2" type="primary">dap_12</name>
    <name evidence="2" type="ORF">SDC9_32382</name>
</gene>
<dbReference type="Gene3D" id="2.40.128.600">
    <property type="match status" value="1"/>
</dbReference>
<comment type="caution">
    <text evidence="2">The sequence shown here is derived from an EMBL/GenBank/DDBJ whole genome shotgun (WGS) entry which is preliminary data.</text>
</comment>
<keyword evidence="2" id="KW-0378">Hydrolase</keyword>
<evidence type="ECO:0000313" key="2">
    <source>
        <dbReference type="EMBL" id="MPL86402.1"/>
    </source>
</evidence>
<feature type="domain" description="Beta-lactamase-related" evidence="1">
    <location>
        <begin position="46"/>
        <end position="368"/>
    </location>
</feature>
<dbReference type="Gene3D" id="3.40.710.10">
    <property type="entry name" value="DD-peptidase/beta-lactamase superfamily"/>
    <property type="match status" value="1"/>
</dbReference>
<proteinExistence type="predicted"/>
<dbReference type="InterPro" id="IPR050491">
    <property type="entry name" value="AmpC-like"/>
</dbReference>
<reference evidence="2" key="1">
    <citation type="submission" date="2019-08" db="EMBL/GenBank/DDBJ databases">
        <authorList>
            <person name="Kucharzyk K."/>
            <person name="Murdoch R.W."/>
            <person name="Higgins S."/>
            <person name="Loffler F."/>
        </authorList>
    </citation>
    <scope>NUCLEOTIDE SEQUENCE</scope>
</reference>